<feature type="domain" description="RNase H type-1" evidence="12">
    <location>
        <begin position="5"/>
        <end position="146"/>
    </location>
</feature>
<dbReference type="PANTHER" id="PTHR10642:SF26">
    <property type="entry name" value="RIBONUCLEASE H1"/>
    <property type="match status" value="1"/>
</dbReference>
<organism evidence="13 14">
    <name type="scientific">Mycolicibacterium aubagnense</name>
    <dbReference type="NCBI Taxonomy" id="319707"/>
    <lineage>
        <taxon>Bacteria</taxon>
        <taxon>Bacillati</taxon>
        <taxon>Actinomycetota</taxon>
        <taxon>Actinomycetes</taxon>
        <taxon>Mycobacteriales</taxon>
        <taxon>Mycobacteriaceae</taxon>
        <taxon>Mycolicibacterium</taxon>
    </lineage>
</organism>
<dbReference type="Proteomes" id="UP000465609">
    <property type="component" value="Chromosome"/>
</dbReference>
<gene>
    <name evidence="13" type="primary">rnhA_2</name>
    <name evidence="10" type="synonym">rnhA</name>
    <name evidence="13" type="ORF">MAUB_58530</name>
</gene>
<reference evidence="13 14" key="1">
    <citation type="journal article" date="2019" name="Emerg. Microbes Infect.">
        <title>Comprehensive subspecies identification of 175 nontuberculous mycobacteria species based on 7547 genomic profiles.</title>
        <authorList>
            <person name="Matsumoto Y."/>
            <person name="Kinjo T."/>
            <person name="Motooka D."/>
            <person name="Nabeya D."/>
            <person name="Jung N."/>
            <person name="Uechi K."/>
            <person name="Horii T."/>
            <person name="Iida T."/>
            <person name="Fujita J."/>
            <person name="Nakamura S."/>
        </authorList>
    </citation>
    <scope>NUCLEOTIDE SEQUENCE [LARGE SCALE GENOMIC DNA]</scope>
    <source>
        <strain evidence="13 14">JCM 15296</strain>
    </source>
</reference>
<evidence type="ECO:0000313" key="13">
    <source>
        <dbReference type="EMBL" id="BBX87980.1"/>
    </source>
</evidence>
<dbReference type="Gene3D" id="3.30.420.10">
    <property type="entry name" value="Ribonuclease H-like superfamily/Ribonuclease H"/>
    <property type="match status" value="1"/>
</dbReference>
<keyword evidence="9 10" id="KW-0460">Magnesium</keyword>
<dbReference type="InterPro" id="IPR002156">
    <property type="entry name" value="RNaseH_domain"/>
</dbReference>
<dbReference type="HAMAP" id="MF_00042">
    <property type="entry name" value="RNase_H"/>
    <property type="match status" value="1"/>
</dbReference>
<evidence type="ECO:0000256" key="9">
    <source>
        <dbReference type="ARBA" id="ARBA00022842"/>
    </source>
</evidence>
<dbReference type="NCBIfam" id="NF001236">
    <property type="entry name" value="PRK00203.1"/>
    <property type="match status" value="1"/>
</dbReference>
<evidence type="ECO:0000256" key="4">
    <source>
        <dbReference type="ARBA" id="ARBA00012180"/>
    </source>
</evidence>
<feature type="region of interest" description="Disordered" evidence="11">
    <location>
        <begin position="149"/>
        <end position="174"/>
    </location>
</feature>
<accession>A0ABM7IML6</accession>
<dbReference type="PROSITE" id="PS50879">
    <property type="entry name" value="RNASE_H_1"/>
    <property type="match status" value="1"/>
</dbReference>
<feature type="binding site" evidence="10">
    <location>
        <position position="52"/>
    </location>
    <ligand>
        <name>Mg(2+)</name>
        <dbReference type="ChEBI" id="CHEBI:18420"/>
        <label>1</label>
    </ligand>
</feature>
<dbReference type="InterPro" id="IPR050092">
    <property type="entry name" value="RNase_H"/>
</dbReference>
<evidence type="ECO:0000256" key="11">
    <source>
        <dbReference type="SAM" id="MobiDB-lite"/>
    </source>
</evidence>
<comment type="cofactor">
    <cofactor evidence="10">
        <name>Mg(2+)</name>
        <dbReference type="ChEBI" id="CHEBI:18420"/>
    </cofactor>
    <text evidence="10">Binds 1 Mg(2+) ion per subunit. May bind a second metal ion at a regulatory site, or after substrate binding.</text>
</comment>
<dbReference type="CDD" id="cd09278">
    <property type="entry name" value="RNase_HI_prokaryote_like"/>
    <property type="match status" value="1"/>
</dbReference>
<feature type="binding site" evidence="10">
    <location>
        <position position="74"/>
    </location>
    <ligand>
        <name>Mg(2+)</name>
        <dbReference type="ChEBI" id="CHEBI:18420"/>
        <label>1</label>
    </ligand>
</feature>
<evidence type="ECO:0000256" key="2">
    <source>
        <dbReference type="ARBA" id="ARBA00005300"/>
    </source>
</evidence>
<evidence type="ECO:0000256" key="10">
    <source>
        <dbReference type="HAMAP-Rule" id="MF_00042"/>
    </source>
</evidence>
<comment type="similarity">
    <text evidence="2 10">Belongs to the RNase H family.</text>
</comment>
<feature type="binding site" evidence="10">
    <location>
        <position position="138"/>
    </location>
    <ligand>
        <name>Mg(2+)</name>
        <dbReference type="ChEBI" id="CHEBI:18420"/>
        <label>2</label>
    </ligand>
</feature>
<keyword evidence="14" id="KW-1185">Reference proteome</keyword>
<evidence type="ECO:0000256" key="6">
    <source>
        <dbReference type="ARBA" id="ARBA00022723"/>
    </source>
</evidence>
<dbReference type="InterPro" id="IPR036397">
    <property type="entry name" value="RNaseH_sf"/>
</dbReference>
<comment type="subcellular location">
    <subcellularLocation>
        <location evidence="10">Cytoplasm</location>
    </subcellularLocation>
</comment>
<dbReference type="EC" id="3.1.26.4" evidence="4 10"/>
<dbReference type="InterPro" id="IPR022892">
    <property type="entry name" value="RNaseHI"/>
</dbReference>
<dbReference type="PANTHER" id="PTHR10642">
    <property type="entry name" value="RIBONUCLEASE H1"/>
    <property type="match status" value="1"/>
</dbReference>
<dbReference type="InterPro" id="IPR012337">
    <property type="entry name" value="RNaseH-like_sf"/>
</dbReference>
<evidence type="ECO:0000256" key="1">
    <source>
        <dbReference type="ARBA" id="ARBA00000077"/>
    </source>
</evidence>
<evidence type="ECO:0000256" key="5">
    <source>
        <dbReference type="ARBA" id="ARBA00022722"/>
    </source>
</evidence>
<evidence type="ECO:0000256" key="3">
    <source>
        <dbReference type="ARBA" id="ARBA00011245"/>
    </source>
</evidence>
<name>A0ABM7IML6_9MYCO</name>
<evidence type="ECO:0000256" key="7">
    <source>
        <dbReference type="ARBA" id="ARBA00022759"/>
    </source>
</evidence>
<sequence length="174" mass="18917">MIPAATQTVVIYTDGACHGNPGPGGWGAVLRFGEHEKQLFGGEKTTTNNRMELMAAIVALETLTERYPVQLWTDSQYVRNGITSWIAGWKRKGWKTSTGQPVKNIDLWQRLDSVAAGFAVDWQWVKGHAGHEGNELADKLATRGAIECGGSTGAVDAPRSTGNRGGSRRGRRPR</sequence>
<keyword evidence="10" id="KW-0963">Cytoplasm</keyword>
<keyword evidence="8 10" id="KW-0378">Hydrolase</keyword>
<evidence type="ECO:0000256" key="8">
    <source>
        <dbReference type="ARBA" id="ARBA00022801"/>
    </source>
</evidence>
<comment type="subunit">
    <text evidence="3 10">Monomer.</text>
</comment>
<comment type="catalytic activity">
    <reaction evidence="1 10">
        <text>Endonucleolytic cleavage to 5'-phosphomonoester.</text>
        <dbReference type="EC" id="3.1.26.4"/>
    </reaction>
</comment>
<dbReference type="SUPFAM" id="SSF53098">
    <property type="entry name" value="Ribonuclease H-like"/>
    <property type="match status" value="1"/>
</dbReference>
<keyword evidence="5 10" id="KW-0540">Nuclease</keyword>
<keyword evidence="7 10" id="KW-0255">Endonuclease</keyword>
<dbReference type="Pfam" id="PF00075">
    <property type="entry name" value="RNase_H"/>
    <property type="match status" value="1"/>
</dbReference>
<comment type="function">
    <text evidence="10">Endonuclease that specifically degrades the RNA of RNA-DNA hybrids.</text>
</comment>
<proteinExistence type="inferred from homology"/>
<feature type="binding site" evidence="10">
    <location>
        <position position="14"/>
    </location>
    <ligand>
        <name>Mg(2+)</name>
        <dbReference type="ChEBI" id="CHEBI:18420"/>
        <label>1</label>
    </ligand>
</feature>
<evidence type="ECO:0000313" key="14">
    <source>
        <dbReference type="Proteomes" id="UP000465609"/>
    </source>
</evidence>
<dbReference type="EMBL" id="AP022577">
    <property type="protein sequence ID" value="BBX87980.1"/>
    <property type="molecule type" value="Genomic_DNA"/>
</dbReference>
<keyword evidence="6 10" id="KW-0479">Metal-binding</keyword>
<evidence type="ECO:0000259" key="12">
    <source>
        <dbReference type="PROSITE" id="PS50879"/>
    </source>
</evidence>
<dbReference type="RefSeq" id="WP_138233516.1">
    <property type="nucleotide sequence ID" value="NZ_AP022577.1"/>
</dbReference>
<protein>
    <recommendedName>
        <fullName evidence="4 10">Ribonuclease H</fullName>
        <shortName evidence="10">RNase H</shortName>
        <ecNumber evidence="4 10">3.1.26.4</ecNumber>
    </recommendedName>
</protein>
<feature type="binding site" evidence="10">
    <location>
        <position position="14"/>
    </location>
    <ligand>
        <name>Mg(2+)</name>
        <dbReference type="ChEBI" id="CHEBI:18420"/>
        <label>2</label>
    </ligand>
</feature>